<keyword evidence="3" id="KW-0813">Transport</keyword>
<gene>
    <name evidence="9" type="ordered locus">zobellia_2395</name>
</gene>
<feature type="compositionally biased region" description="Basic and acidic residues" evidence="5">
    <location>
        <begin position="363"/>
        <end position="380"/>
    </location>
</feature>
<protein>
    <submittedName>
        <fullName evidence="9">Membrane fusion protein</fullName>
    </submittedName>
</protein>
<evidence type="ECO:0000259" key="7">
    <source>
        <dbReference type="Pfam" id="PF25917"/>
    </source>
</evidence>
<dbReference type="EMBL" id="FP476056">
    <property type="protein sequence ID" value="CAZ96548.1"/>
    <property type="molecule type" value="Genomic_DNA"/>
</dbReference>
<feature type="transmembrane region" description="Helical" evidence="6">
    <location>
        <begin position="7"/>
        <end position="25"/>
    </location>
</feature>
<dbReference type="PANTHER" id="PTHR30469">
    <property type="entry name" value="MULTIDRUG RESISTANCE PROTEIN MDTA"/>
    <property type="match status" value="1"/>
</dbReference>
<evidence type="ECO:0000256" key="6">
    <source>
        <dbReference type="SAM" id="Phobius"/>
    </source>
</evidence>
<evidence type="ECO:0000313" key="9">
    <source>
        <dbReference type="EMBL" id="CAZ96548.1"/>
    </source>
</evidence>
<comment type="subcellular location">
    <subcellularLocation>
        <location evidence="1">Cell envelope</location>
    </subcellularLocation>
</comment>
<evidence type="ECO:0000313" key="10">
    <source>
        <dbReference type="Proteomes" id="UP000008898"/>
    </source>
</evidence>
<evidence type="ECO:0000256" key="1">
    <source>
        <dbReference type="ARBA" id="ARBA00004196"/>
    </source>
</evidence>
<dbReference type="PANTHER" id="PTHR30469:SF33">
    <property type="entry name" value="SLR1207 PROTEIN"/>
    <property type="match status" value="1"/>
</dbReference>
<dbReference type="Pfam" id="PF25917">
    <property type="entry name" value="BSH_RND"/>
    <property type="match status" value="1"/>
</dbReference>
<dbReference type="SUPFAM" id="SSF111369">
    <property type="entry name" value="HlyD-like secretion proteins"/>
    <property type="match status" value="1"/>
</dbReference>
<reference evidence="10" key="1">
    <citation type="submission" date="2009-07" db="EMBL/GenBank/DDBJ databases">
        <title>Complete genome sequence of Zobellia galactanivorans Dsij.</title>
        <authorList>
            <consortium name="Genoscope - CEA"/>
        </authorList>
    </citation>
    <scope>NUCLEOTIDE SEQUENCE [LARGE SCALE GENOMIC DNA]</scope>
    <source>
        <strain evidence="10">DSM 12802 / CCUG 47099 / CIP 106680 / NCIMB 13871 / Dsij</strain>
    </source>
</reference>
<feature type="coiled-coil region" evidence="4">
    <location>
        <begin position="138"/>
        <end position="165"/>
    </location>
</feature>
<dbReference type="AlphaFoldDB" id="G0L5V4"/>
<dbReference type="GO" id="GO:1990281">
    <property type="term" value="C:efflux pump complex"/>
    <property type="evidence" value="ECO:0007669"/>
    <property type="project" value="TreeGrafter"/>
</dbReference>
<dbReference type="GO" id="GO:0015562">
    <property type="term" value="F:efflux transmembrane transporter activity"/>
    <property type="evidence" value="ECO:0007669"/>
    <property type="project" value="TreeGrafter"/>
</dbReference>
<evidence type="ECO:0000256" key="3">
    <source>
        <dbReference type="ARBA" id="ARBA00022448"/>
    </source>
</evidence>
<evidence type="ECO:0000256" key="5">
    <source>
        <dbReference type="SAM" id="MobiDB-lite"/>
    </source>
</evidence>
<dbReference type="NCBIfam" id="TIGR01730">
    <property type="entry name" value="RND_mfp"/>
    <property type="match status" value="1"/>
</dbReference>
<evidence type="ECO:0000256" key="4">
    <source>
        <dbReference type="SAM" id="Coils"/>
    </source>
</evidence>
<feature type="region of interest" description="Disordered" evidence="5">
    <location>
        <begin position="361"/>
        <end position="380"/>
    </location>
</feature>
<dbReference type="PATRIC" id="fig|63186.3.peg.2357"/>
<keyword evidence="10" id="KW-1185">Reference proteome</keyword>
<dbReference type="RefSeq" id="WP_013993748.1">
    <property type="nucleotide sequence ID" value="NC_015844.1"/>
</dbReference>
<dbReference type="OrthoDB" id="9809068at2"/>
<accession>G0L5V4</accession>
<dbReference type="InterPro" id="IPR006143">
    <property type="entry name" value="RND_pump_MFP"/>
</dbReference>
<keyword evidence="6" id="KW-1133">Transmembrane helix</keyword>
<dbReference type="STRING" id="63186.ZOBELLIA_2395"/>
<keyword evidence="4" id="KW-0175">Coiled coil</keyword>
<feature type="domain" description="Multidrug resistance protein MdtA-like C-terminal permuted SH3" evidence="8">
    <location>
        <begin position="300"/>
        <end position="356"/>
    </location>
</feature>
<dbReference type="Gene3D" id="1.10.287.470">
    <property type="entry name" value="Helix hairpin bin"/>
    <property type="match status" value="1"/>
</dbReference>
<dbReference type="Proteomes" id="UP000008898">
    <property type="component" value="Chromosome"/>
</dbReference>
<reference evidence="9 10" key="2">
    <citation type="journal article" date="2012" name="Environ. Microbiol.">
        <title>Characterization of the first alginolytic operons in a marine bacterium: from their emergence in marine Flavobacteriia to their independent transfers to marine Proteobacteria and human gut Bacteroides.</title>
        <authorList>
            <person name="Thomas F."/>
            <person name="Barbeyron T."/>
            <person name="Tonon T."/>
            <person name="Genicot S."/>
            <person name="Czjzek M."/>
            <person name="Michel G."/>
        </authorList>
    </citation>
    <scope>NUCLEOTIDE SEQUENCE [LARGE SCALE GENOMIC DNA]</scope>
    <source>
        <strain evidence="10">DSM 12802 / CCUG 47099 / CIP 106680 / NCIMB 13871 / Dsij</strain>
    </source>
</reference>
<name>G0L5V4_ZOBGA</name>
<evidence type="ECO:0000256" key="2">
    <source>
        <dbReference type="ARBA" id="ARBA00009477"/>
    </source>
</evidence>
<organism evidence="9 10">
    <name type="scientific">Zobellia galactanivorans (strain DSM 12802 / CCUG 47099 / CIP 106680 / NCIMB 13871 / Dsij)</name>
    <dbReference type="NCBI Taxonomy" id="63186"/>
    <lineage>
        <taxon>Bacteria</taxon>
        <taxon>Pseudomonadati</taxon>
        <taxon>Bacteroidota</taxon>
        <taxon>Flavobacteriia</taxon>
        <taxon>Flavobacteriales</taxon>
        <taxon>Flavobacteriaceae</taxon>
        <taxon>Zobellia</taxon>
    </lineage>
</organism>
<dbReference type="InterPro" id="IPR058627">
    <property type="entry name" value="MdtA-like_C"/>
</dbReference>
<comment type="similarity">
    <text evidence="2">Belongs to the membrane fusion protein (MFP) (TC 8.A.1) family.</text>
</comment>
<dbReference type="KEGG" id="zga:ZOBELLIA_2395"/>
<dbReference type="Gene3D" id="2.40.50.100">
    <property type="match status" value="1"/>
</dbReference>
<proteinExistence type="inferred from homology"/>
<feature type="domain" description="Multidrug resistance protein MdtA-like barrel-sandwich hybrid" evidence="7">
    <location>
        <begin position="60"/>
        <end position="200"/>
    </location>
</feature>
<keyword evidence="6" id="KW-0812">Transmembrane</keyword>
<dbReference type="Gene3D" id="2.40.30.170">
    <property type="match status" value="1"/>
</dbReference>
<sequence length="380" mass="41667">MNKIVKYILIGILVLGALWAAAFFIKSNSKDAVTYETQTPFISNIEKKTVATGKVVPEDEVEIKPQISGIIQKIFLEEGQKVKSGDLIATIKVVPNEQALNQSRGRVRNAELALNNVTIEYNRNKALFDKGVISSQDFNSLQLQYDQAQQELQNARADYQIIRQGSAGGSTSANTNIRATVEGTILEIPVEEGDQVIESNNFNDGTTIATIADLSKMIFEGKVDEGEVAKLEVGTPLKISLGAVEGTELDAKLRFIAPKGIEETGAVQFKIEGDVEVKEGVFIRAGYSANASLVLEKKDDVLVIPEALLQFDKKTDKPYVEIETGDQKFERRDIEIGISDGVNVEIVSGLTESDKVKVWNKTEPIKKGEDEEGEEGKSEE</sequence>
<keyword evidence="6" id="KW-0472">Membrane</keyword>
<evidence type="ECO:0000259" key="8">
    <source>
        <dbReference type="Pfam" id="PF25967"/>
    </source>
</evidence>
<dbReference type="InterPro" id="IPR058625">
    <property type="entry name" value="MdtA-like_BSH"/>
</dbReference>
<dbReference type="Pfam" id="PF25967">
    <property type="entry name" value="RND-MFP_C"/>
    <property type="match status" value="1"/>
</dbReference>
<dbReference type="Gene3D" id="6.20.50.140">
    <property type="match status" value="1"/>
</dbReference>
<dbReference type="HOGENOM" id="CLU_018816_14_1_10"/>